<dbReference type="CDD" id="cd00201">
    <property type="entry name" value="WW"/>
    <property type="match status" value="1"/>
</dbReference>
<dbReference type="Gene3D" id="1.10.555.10">
    <property type="entry name" value="Rho GTPase activation protein"/>
    <property type="match status" value="1"/>
</dbReference>
<name>A0A9N8ZGM3_9GLOM</name>
<dbReference type="PROSITE" id="PS50238">
    <property type="entry name" value="RHOGAP"/>
    <property type="match status" value="1"/>
</dbReference>
<feature type="domain" description="MyTH4" evidence="4">
    <location>
        <begin position="340"/>
        <end position="497"/>
    </location>
</feature>
<feature type="domain" description="Rho-GAP" evidence="3">
    <location>
        <begin position="508"/>
        <end position="697"/>
    </location>
</feature>
<feature type="compositionally biased region" description="Polar residues" evidence="1">
    <location>
        <begin position="119"/>
        <end position="147"/>
    </location>
</feature>
<dbReference type="InterPro" id="IPR038185">
    <property type="entry name" value="MyTH4_dom_sf"/>
</dbReference>
<dbReference type="FunFam" id="1.10.555.10:FF:000045">
    <property type="entry name" value="RhoGAP domain containing protein"/>
    <property type="match status" value="1"/>
</dbReference>
<dbReference type="SUPFAM" id="SSF48350">
    <property type="entry name" value="GTPase activation domain, GAP"/>
    <property type="match status" value="1"/>
</dbReference>
<dbReference type="PROSITE" id="PS51016">
    <property type="entry name" value="MYTH4"/>
    <property type="match status" value="1"/>
</dbReference>
<dbReference type="SMART" id="SM00139">
    <property type="entry name" value="MyTH4"/>
    <property type="match status" value="1"/>
</dbReference>
<organism evidence="5 6">
    <name type="scientific">Paraglomus brasilianum</name>
    <dbReference type="NCBI Taxonomy" id="144538"/>
    <lineage>
        <taxon>Eukaryota</taxon>
        <taxon>Fungi</taxon>
        <taxon>Fungi incertae sedis</taxon>
        <taxon>Mucoromycota</taxon>
        <taxon>Glomeromycotina</taxon>
        <taxon>Glomeromycetes</taxon>
        <taxon>Paraglomerales</taxon>
        <taxon>Paraglomeraceae</taxon>
        <taxon>Paraglomus</taxon>
    </lineage>
</organism>
<dbReference type="InterPro" id="IPR008936">
    <property type="entry name" value="Rho_GTPase_activation_prot"/>
</dbReference>
<reference evidence="5" key="1">
    <citation type="submission" date="2021-06" db="EMBL/GenBank/DDBJ databases">
        <authorList>
            <person name="Kallberg Y."/>
            <person name="Tangrot J."/>
            <person name="Rosling A."/>
        </authorList>
    </citation>
    <scope>NUCLEOTIDE SEQUENCE</scope>
    <source>
        <strain evidence="5">BR232B</strain>
    </source>
</reference>
<dbReference type="Gene3D" id="2.20.70.10">
    <property type="match status" value="1"/>
</dbReference>
<dbReference type="GO" id="GO:0007165">
    <property type="term" value="P:signal transduction"/>
    <property type="evidence" value="ECO:0007669"/>
    <property type="project" value="InterPro"/>
</dbReference>
<dbReference type="OrthoDB" id="437889at2759"/>
<dbReference type="PROSITE" id="PS50020">
    <property type="entry name" value="WW_DOMAIN_2"/>
    <property type="match status" value="2"/>
</dbReference>
<dbReference type="Gene3D" id="1.25.40.530">
    <property type="entry name" value="MyTH4 domain"/>
    <property type="match status" value="1"/>
</dbReference>
<dbReference type="PANTHER" id="PTHR45876:SF8">
    <property type="entry name" value="FI04035P"/>
    <property type="match status" value="1"/>
</dbReference>
<dbReference type="EMBL" id="CAJVPI010000154">
    <property type="protein sequence ID" value="CAG8490713.1"/>
    <property type="molecule type" value="Genomic_DNA"/>
</dbReference>
<evidence type="ECO:0000259" key="4">
    <source>
        <dbReference type="PROSITE" id="PS51016"/>
    </source>
</evidence>
<dbReference type="InterPro" id="IPR000857">
    <property type="entry name" value="MyTH4_dom"/>
</dbReference>
<dbReference type="GO" id="GO:0005096">
    <property type="term" value="F:GTPase activator activity"/>
    <property type="evidence" value="ECO:0007669"/>
    <property type="project" value="TreeGrafter"/>
</dbReference>
<dbReference type="Proteomes" id="UP000789739">
    <property type="component" value="Unassembled WGS sequence"/>
</dbReference>
<dbReference type="SMART" id="SM00324">
    <property type="entry name" value="RhoGAP"/>
    <property type="match status" value="1"/>
</dbReference>
<evidence type="ECO:0000259" key="3">
    <source>
        <dbReference type="PROSITE" id="PS50238"/>
    </source>
</evidence>
<dbReference type="GO" id="GO:0005856">
    <property type="term" value="C:cytoskeleton"/>
    <property type="evidence" value="ECO:0007669"/>
    <property type="project" value="InterPro"/>
</dbReference>
<keyword evidence="6" id="KW-1185">Reference proteome</keyword>
<feature type="region of interest" description="Disordered" evidence="1">
    <location>
        <begin position="119"/>
        <end position="236"/>
    </location>
</feature>
<gene>
    <name evidence="5" type="ORF">PBRASI_LOCUS2090</name>
</gene>
<dbReference type="AlphaFoldDB" id="A0A9N8ZGM3"/>
<feature type="compositionally biased region" description="Polar residues" evidence="1">
    <location>
        <begin position="182"/>
        <end position="205"/>
    </location>
</feature>
<dbReference type="PANTHER" id="PTHR45876">
    <property type="entry name" value="FI04035P"/>
    <property type="match status" value="1"/>
</dbReference>
<evidence type="ECO:0000313" key="5">
    <source>
        <dbReference type="EMBL" id="CAG8490713.1"/>
    </source>
</evidence>
<dbReference type="InterPro" id="IPR001202">
    <property type="entry name" value="WW_dom"/>
</dbReference>
<feature type="domain" description="WW" evidence="2">
    <location>
        <begin position="46"/>
        <end position="79"/>
    </location>
</feature>
<dbReference type="SMART" id="SM00456">
    <property type="entry name" value="WW"/>
    <property type="match status" value="2"/>
</dbReference>
<accession>A0A9N8ZGM3</accession>
<dbReference type="InterPro" id="IPR036020">
    <property type="entry name" value="WW_dom_sf"/>
</dbReference>
<evidence type="ECO:0000259" key="2">
    <source>
        <dbReference type="PROSITE" id="PS50020"/>
    </source>
</evidence>
<dbReference type="Pfam" id="PF00784">
    <property type="entry name" value="MyTH4"/>
    <property type="match status" value="1"/>
</dbReference>
<dbReference type="Pfam" id="PF00620">
    <property type="entry name" value="RhoGAP"/>
    <property type="match status" value="1"/>
</dbReference>
<dbReference type="GO" id="GO:0005737">
    <property type="term" value="C:cytoplasm"/>
    <property type="evidence" value="ECO:0007669"/>
    <property type="project" value="TreeGrafter"/>
</dbReference>
<dbReference type="InterPro" id="IPR000198">
    <property type="entry name" value="RhoGAP_dom"/>
</dbReference>
<feature type="compositionally biased region" description="Polar residues" evidence="1">
    <location>
        <begin position="217"/>
        <end position="227"/>
    </location>
</feature>
<protein>
    <submittedName>
        <fullName evidence="5">6207_t:CDS:1</fullName>
    </submittedName>
</protein>
<feature type="domain" description="WW" evidence="2">
    <location>
        <begin position="5"/>
        <end position="39"/>
    </location>
</feature>
<comment type="caution">
    <text evidence="5">The sequence shown here is derived from an EMBL/GenBank/DDBJ whole genome shotgun (WGS) entry which is preliminary data.</text>
</comment>
<dbReference type="SUPFAM" id="SSF51045">
    <property type="entry name" value="WW domain"/>
    <property type="match status" value="1"/>
</dbReference>
<proteinExistence type="predicted"/>
<evidence type="ECO:0000313" key="6">
    <source>
        <dbReference type="Proteomes" id="UP000789739"/>
    </source>
</evidence>
<sequence length="701" mass="79486">MEMAIIINNTWVELVDPQTERAFYANTKTGECVWDLPEDVDLYPRNPNGEWWEFFDEYHQLPYYYHTKTGETEWLRPQHGIIIPLTMIQTSTIGKRMSVALVPSDEDINIEQIHQENLIPNSIGNQSEVDSGGQDTSVSPITQNRDVNSLGEKSINNPDDAISVISSDFSGSDAGGRKQLSLLRTRSQTEIDTTPASQRTIGHTSKSAEDLKRLRPSKSQTSVLSSENSDDRSGSDLFLCGSVRKSPKLAEYAKNVGISEPIINNDAIFAMKPNIFPISDGNENDSTSPIHITGKVMALPPDLQEEINKFRVEGFAEKYFNTHKKGIFRRRIPVDKLLEFQRESLHLPLMIIQNKLVHKIALKCFKAIQRIMGDRSRPRLIHTPSTPLMETQWLLSKGILYGELRDEIYVQICKQLSNNPNKVSVSKGWELLCVVSVTFPVSKNFEAFVMRFVTGHFDIKENNIDTISRYVHSRLIKIAKCGPRGKVLTYPEIERAKVAPFHPSVFGAKLDDIMKLQKKQYPDLKIPRILPFLSVAILNLQGKTSEGIFRVPGDVDAVAELRLRIENNSYDITGIADPNIPSSLFKYWLRELTDPLIPSEFYDECIQCSDDSDATIEIVKKLPEINRRVVAFTINFLQLFADPMTIKSTKMNINNLAMVFAPSFLRCPSENLAVVFENTKYEQAFVKTLLINFKENCDAEF</sequence>
<evidence type="ECO:0000256" key="1">
    <source>
        <dbReference type="SAM" id="MobiDB-lite"/>
    </source>
</evidence>